<dbReference type="InterPro" id="IPR032818">
    <property type="entry name" value="DedA-like"/>
</dbReference>
<comment type="caution">
    <text evidence="9">The sequence shown here is derived from an EMBL/GenBank/DDBJ whole genome shotgun (WGS) entry which is preliminary data.</text>
</comment>
<evidence type="ECO:0000256" key="6">
    <source>
        <dbReference type="ARBA" id="ARBA00023136"/>
    </source>
</evidence>
<evidence type="ECO:0000313" key="10">
    <source>
        <dbReference type="Proteomes" id="UP000005143"/>
    </source>
</evidence>
<keyword evidence="3" id="KW-1003">Cell membrane</keyword>
<evidence type="ECO:0000256" key="5">
    <source>
        <dbReference type="ARBA" id="ARBA00022989"/>
    </source>
</evidence>
<evidence type="ECO:0000259" key="8">
    <source>
        <dbReference type="Pfam" id="PF09335"/>
    </source>
</evidence>
<dbReference type="PANTHER" id="PTHR30353:SF15">
    <property type="entry name" value="INNER MEMBRANE PROTEIN YABI"/>
    <property type="match status" value="1"/>
</dbReference>
<dbReference type="Gene3D" id="1.20.144.10">
    <property type="entry name" value="Phosphatidic acid phosphatase type 2/haloperoxidase"/>
    <property type="match status" value="1"/>
</dbReference>
<gene>
    <name evidence="9" type="ORF">PAI11_06870</name>
</gene>
<evidence type="ECO:0000256" key="4">
    <source>
        <dbReference type="ARBA" id="ARBA00022692"/>
    </source>
</evidence>
<protein>
    <submittedName>
        <fullName evidence="9">DedA</fullName>
    </submittedName>
</protein>
<feature type="transmembrane region" description="Helical" evidence="7">
    <location>
        <begin position="472"/>
        <end position="494"/>
    </location>
</feature>
<dbReference type="PANTHER" id="PTHR30353">
    <property type="entry name" value="INNER MEMBRANE PROTEIN DEDA-RELATED"/>
    <property type="match status" value="1"/>
</dbReference>
<feature type="transmembrane region" description="Helical" evidence="7">
    <location>
        <begin position="215"/>
        <end position="238"/>
    </location>
</feature>
<dbReference type="GO" id="GO:0005886">
    <property type="term" value="C:plasma membrane"/>
    <property type="evidence" value="ECO:0007669"/>
    <property type="project" value="UniProtKB-SubCell"/>
</dbReference>
<keyword evidence="4 7" id="KW-0812">Transmembrane</keyword>
<dbReference type="AlphaFoldDB" id="H0E1M5"/>
<evidence type="ECO:0000256" key="3">
    <source>
        <dbReference type="ARBA" id="ARBA00022475"/>
    </source>
</evidence>
<dbReference type="Proteomes" id="UP000005143">
    <property type="component" value="Unassembled WGS sequence"/>
</dbReference>
<feature type="transmembrane region" description="Helical" evidence="7">
    <location>
        <begin position="46"/>
        <end position="66"/>
    </location>
</feature>
<keyword evidence="6 7" id="KW-0472">Membrane</keyword>
<dbReference type="SUPFAM" id="SSF48317">
    <property type="entry name" value="Acid phosphatase/Vanadium-dependent haloperoxidase"/>
    <property type="match status" value="1"/>
</dbReference>
<evidence type="ECO:0000256" key="1">
    <source>
        <dbReference type="ARBA" id="ARBA00004651"/>
    </source>
</evidence>
<name>H0E1M5_9ACTN</name>
<reference evidence="9 10" key="1">
    <citation type="journal article" date="2013" name="Biodegradation">
        <title>Quantitative proteomic analysis of ibuprofen-degrading Patulibacter sp. strain I11.</title>
        <authorList>
            <person name="Almeida B."/>
            <person name="Kjeldal H."/>
            <person name="Lolas I."/>
            <person name="Knudsen A.D."/>
            <person name="Carvalho G."/>
            <person name="Nielsen K.L."/>
            <person name="Barreto Crespo M.T."/>
            <person name="Stensballe A."/>
            <person name="Nielsen J.L."/>
        </authorList>
    </citation>
    <scope>NUCLEOTIDE SEQUENCE [LARGE SCALE GENOMIC DNA]</scope>
    <source>
        <strain evidence="9 10">I11</strain>
    </source>
</reference>
<feature type="transmembrane region" description="Helical" evidence="7">
    <location>
        <begin position="320"/>
        <end position="341"/>
    </location>
</feature>
<evidence type="ECO:0000256" key="2">
    <source>
        <dbReference type="ARBA" id="ARBA00010792"/>
    </source>
</evidence>
<feature type="transmembrane region" description="Helical" evidence="7">
    <location>
        <begin position="442"/>
        <end position="465"/>
    </location>
</feature>
<keyword evidence="10" id="KW-1185">Reference proteome</keyword>
<organism evidence="9 10">
    <name type="scientific">Patulibacter medicamentivorans</name>
    <dbReference type="NCBI Taxonomy" id="1097667"/>
    <lineage>
        <taxon>Bacteria</taxon>
        <taxon>Bacillati</taxon>
        <taxon>Actinomycetota</taxon>
        <taxon>Thermoleophilia</taxon>
        <taxon>Solirubrobacterales</taxon>
        <taxon>Patulibacteraceae</taxon>
        <taxon>Patulibacter</taxon>
    </lineage>
</organism>
<sequence>MMATLPAALTALPLAKVHPMWAALAILAPLVFFLVRRRRPVPRWALPATVAAVVVGAVLGSGVVELPTLEDLPLQEIVEDIGDAVGAWAYLIVGVLAFLETGAFVGLLAPGETFVILAGVLAGEGTLGYVELLTVVWICAFSGDMASFFLGRRLGRSFLEKHGPRFKITADRLAQVETFFDKHGGKAVVIGRFLGFVRAIAPFVLGSSGVAARRFVPYSVIGSGLWSALFVSLGYVFWQSLDQLLKWAKQGAFVFGTLVTLVVAAFVIGHWLQEPENREQARRWLHDAGETRAGRLARAAWRPFAGPARFVWARITPGDLGLEVTTLLAIATVGAFAFFGLENVLDGRLTTHGDDRLLKWLDGIRIGVAEDVARVGLVLGAPLLVGAVTLLGALFLAWRRRFFTAVTLMLAVGLGLLVTALVRDGESRLQPPGALETIDGSSFPSAVAAGAVGWVALAVALTPVLRRFPGRIGLNGLAVILAVAISCAPLVLRAAYLSDVLAGAGLAAAVMALVALVALFVSHLRQNPAG</sequence>
<dbReference type="InterPro" id="IPR036938">
    <property type="entry name" value="PAP2/HPO_sf"/>
</dbReference>
<feature type="transmembrane region" description="Helical" evidence="7">
    <location>
        <begin position="375"/>
        <end position="395"/>
    </location>
</feature>
<feature type="transmembrane region" description="Helical" evidence="7">
    <location>
        <begin position="500"/>
        <end position="521"/>
    </location>
</feature>
<dbReference type="Pfam" id="PF09335">
    <property type="entry name" value="VTT_dom"/>
    <property type="match status" value="1"/>
</dbReference>
<accession>H0E1M5</accession>
<dbReference type="PRINTS" id="PR00173">
    <property type="entry name" value="EDTRNSPORT"/>
</dbReference>
<feature type="transmembrane region" description="Helical" evidence="7">
    <location>
        <begin position="250"/>
        <end position="272"/>
    </location>
</feature>
<keyword evidence="5 7" id="KW-1133">Transmembrane helix</keyword>
<evidence type="ECO:0000256" key="7">
    <source>
        <dbReference type="SAM" id="Phobius"/>
    </source>
</evidence>
<dbReference type="InterPro" id="IPR032816">
    <property type="entry name" value="VTT_dom"/>
</dbReference>
<feature type="transmembrane region" description="Helical" evidence="7">
    <location>
        <begin position="402"/>
        <end position="422"/>
    </location>
</feature>
<dbReference type="EMBL" id="AGUD01000025">
    <property type="protein sequence ID" value="EHN12420.1"/>
    <property type="molecule type" value="Genomic_DNA"/>
</dbReference>
<comment type="similarity">
    <text evidence="2">Belongs to the DedA family.</text>
</comment>
<proteinExistence type="inferred from homology"/>
<feature type="transmembrane region" description="Helical" evidence="7">
    <location>
        <begin position="87"/>
        <end position="109"/>
    </location>
</feature>
<evidence type="ECO:0000313" key="9">
    <source>
        <dbReference type="EMBL" id="EHN12420.1"/>
    </source>
</evidence>
<comment type="subcellular location">
    <subcellularLocation>
        <location evidence="1">Cell membrane</location>
        <topology evidence="1">Multi-pass membrane protein</topology>
    </subcellularLocation>
</comment>
<feature type="domain" description="VTT" evidence="8">
    <location>
        <begin position="110"/>
        <end position="235"/>
    </location>
</feature>